<keyword evidence="9" id="KW-1185">Reference proteome</keyword>
<dbReference type="Proteomes" id="UP000253918">
    <property type="component" value="Unassembled WGS sequence"/>
</dbReference>
<dbReference type="InterPro" id="IPR029063">
    <property type="entry name" value="SAM-dependent_MTases_sf"/>
</dbReference>
<accession>A0A369VV47</accession>
<dbReference type="RefSeq" id="WP_114688032.1">
    <property type="nucleotide sequence ID" value="NZ_QQNB01000002.1"/>
</dbReference>
<feature type="domain" description="Type II methyltransferase M.TaqI-like" evidence="7">
    <location>
        <begin position="542"/>
        <end position="778"/>
    </location>
</feature>
<gene>
    <name evidence="8" type="ORF">DVW87_12335</name>
</gene>
<sequence length="1487" mass="164648">MTRRTAELGLEAITIEGGLIAPEQIAAIAASDRNPRAAADYDVPKGLTLGDEIARFFRIGQAIWRDYARIDAPTVTQTAAFARDLLAGAFGFDDLTGPIDHNAGTRRFRIAWQARNGRIPVVVAAPARDDKGRDIGFTRALPEFGDGAEGRARRAPIILLQDWLNHSDAALWGLVFAGDRVRLMRDNASLTRAAWLEADLAAMFREEMFADFTAWWLLTHASRFGKPSTPPSSAPLEQAREAGLKQGTAARERLREGVQTALEELGRGLVEANPSVRDTLAHDPAAATALFEELLRSVYRLIFLAVAEERNLLHPRTTPQRARDLYAESYSFGFWRTRSTRRVAYDAHHDAWEGMKITLAALEQGQSLLGLPALGGMFARASTPTLDGARIPNRRFLAAIHALGFITVNSTRTRINWRDMRTEELGSVYESLLEIRAYLAPDGAFALDSGAKGNARKTSGSYYTPDSLVETLLDSALDPVLDRAEVNGGVDAILDLKVIDPACGSGHFLLGAARRMAERVATLRDPDAPDRQAALRDVVGRCIHGVDRNPMAVELAKVALWIESVSPGQPLGFLDANIRCGDALLGVFDLAALEEGVPDEAYKPLTGDDKAAAKYYLQQNRAAKKGQGQFDWSGGTGAMPPRRLAANLATIRRMPEDTVGQVEKKRAAFEAWRHDPARYATRVACDLYVAAFLLPKTEVPLNHGRNMVPTTAEVRNRLGGGQVYGPLEAAAVDAAGTARVFHWPLAFPDVMVERGGFDVVLGNPPWEVVQLGEEEYFESRAPEIAEMKGAARKKAIAALEAERPELHAEYARDKRMFEAVNEFARASGRFDLTARGKVNTYALFAEHFLSLTGEQGRAGVIVPTGIATDATTAPFFGHLVSAERLSSLFSAYEVRQWFKGTDDRKSFCLLTFGHCSRPEFTFDFRQISDLDDQRRRFTLTPQEIARINPNTKTAPVFRTGQDAQLTAAIYDRVPVLVEEAKGLTGDPWSIEFRQGLFNMTSDSGLFRTATQLARNGWVRDGADWVRGDEGETLGLTPQADRAAAVDHRPVTDRRYVPLYEAKMIHQFDHRWATYVGQDGTEASRDVTLAEKQDPTFEPTPRYWILEREIMERLQAKGWARGWLMGWRDISLTSVERTVISACLPAMGINHKTPLFFVDASLRHCVALYANLDALVHDYCARQKLSGSSLTYFYLKQFPILPPTAYTEADLAFIVPRVLELTYTSHSMAPFARDLGCDDPPFAWGEDRRAQLRAELDAWYVLAYGLSRDELRYVLDPKDVMGADYPSETFRVLQKNEIAKYGEYRTRRLVLAAYDALTAAAPDTSEVADGRWQGSISDDREVRLLLAAIVKRMRQPRPLREVVGAFLYASQPHLLVPRLNATAQSEWRRLIGGAADLPVTQNVVTISSSQVSHFGTAQAWLLGRDAMRFDVQTGLLDRGAAIYSIEVPAMYQDRADFVWHAMRSIDLDAAMPALPSLVSTFVAQAAAA</sequence>
<comment type="catalytic activity">
    <reaction evidence="5">
        <text>a 2'-deoxyadenosine in DNA + S-adenosyl-L-methionine = an N(6)-methyl-2'-deoxyadenosine in DNA + S-adenosyl-L-homocysteine + H(+)</text>
        <dbReference type="Rhea" id="RHEA:15197"/>
        <dbReference type="Rhea" id="RHEA-COMP:12418"/>
        <dbReference type="Rhea" id="RHEA-COMP:12419"/>
        <dbReference type="ChEBI" id="CHEBI:15378"/>
        <dbReference type="ChEBI" id="CHEBI:57856"/>
        <dbReference type="ChEBI" id="CHEBI:59789"/>
        <dbReference type="ChEBI" id="CHEBI:90615"/>
        <dbReference type="ChEBI" id="CHEBI:90616"/>
        <dbReference type="EC" id="2.1.1.72"/>
    </reaction>
</comment>
<evidence type="ECO:0000259" key="7">
    <source>
        <dbReference type="Pfam" id="PF07669"/>
    </source>
</evidence>
<evidence type="ECO:0000256" key="3">
    <source>
        <dbReference type="ARBA" id="ARBA00022679"/>
    </source>
</evidence>
<feature type="region of interest" description="Disordered" evidence="6">
    <location>
        <begin position="227"/>
        <end position="249"/>
    </location>
</feature>
<dbReference type="EC" id="2.1.1.72" evidence="1"/>
<dbReference type="GO" id="GO:0032259">
    <property type="term" value="P:methylation"/>
    <property type="evidence" value="ECO:0007669"/>
    <property type="project" value="UniProtKB-KW"/>
</dbReference>
<evidence type="ECO:0000313" key="9">
    <source>
        <dbReference type="Proteomes" id="UP000253918"/>
    </source>
</evidence>
<evidence type="ECO:0000256" key="4">
    <source>
        <dbReference type="ARBA" id="ARBA00022691"/>
    </source>
</evidence>
<protein>
    <recommendedName>
        <fullName evidence="1">site-specific DNA-methyltransferase (adenine-specific)</fullName>
        <ecNumber evidence="1">2.1.1.72</ecNumber>
    </recommendedName>
</protein>
<evidence type="ECO:0000256" key="6">
    <source>
        <dbReference type="SAM" id="MobiDB-lite"/>
    </source>
</evidence>
<dbReference type="GO" id="GO:0006304">
    <property type="term" value="P:DNA modification"/>
    <property type="evidence" value="ECO:0007669"/>
    <property type="project" value="InterPro"/>
</dbReference>
<dbReference type="EMBL" id="QQNB01000002">
    <property type="protein sequence ID" value="RDE05963.1"/>
    <property type="molecule type" value="Genomic_DNA"/>
</dbReference>
<dbReference type="Pfam" id="PF07669">
    <property type="entry name" value="Eco57I"/>
    <property type="match status" value="1"/>
</dbReference>
<dbReference type="PANTHER" id="PTHR33841:SF1">
    <property type="entry name" value="DNA METHYLTRANSFERASE A"/>
    <property type="match status" value="1"/>
</dbReference>
<dbReference type="InterPro" id="IPR011639">
    <property type="entry name" value="MethylTrfase_TaqI-like_dom"/>
</dbReference>
<dbReference type="GO" id="GO:0009007">
    <property type="term" value="F:site-specific DNA-methyltransferase (adenine-specific) activity"/>
    <property type="evidence" value="ECO:0007669"/>
    <property type="project" value="UniProtKB-EC"/>
</dbReference>
<organism evidence="8 9">
    <name type="scientific">Sphingomonas aracearum</name>
    <dbReference type="NCBI Taxonomy" id="2283317"/>
    <lineage>
        <taxon>Bacteria</taxon>
        <taxon>Pseudomonadati</taxon>
        <taxon>Pseudomonadota</taxon>
        <taxon>Alphaproteobacteria</taxon>
        <taxon>Sphingomonadales</taxon>
        <taxon>Sphingomonadaceae</taxon>
        <taxon>Sphingomonas</taxon>
    </lineage>
</organism>
<dbReference type="OrthoDB" id="9806213at2"/>
<proteinExistence type="predicted"/>
<evidence type="ECO:0000313" key="8">
    <source>
        <dbReference type="EMBL" id="RDE05963.1"/>
    </source>
</evidence>
<reference evidence="8 9" key="1">
    <citation type="submission" date="2018-07" db="EMBL/GenBank/DDBJ databases">
        <title>a novel species of Sphingomonas isolated from the rhizosphere soil of Araceae plant.</title>
        <authorList>
            <person name="Zhiyong W."/>
            <person name="Qinglan Z."/>
            <person name="Zhiwei F."/>
            <person name="Ding X."/>
            <person name="Gejiao W."/>
            <person name="Shixue Z."/>
        </authorList>
    </citation>
    <scope>NUCLEOTIDE SEQUENCE [LARGE SCALE GENOMIC DNA]</scope>
    <source>
        <strain evidence="8 9">WZY 27</strain>
    </source>
</reference>
<dbReference type="PANTHER" id="PTHR33841">
    <property type="entry name" value="DNA METHYLTRANSFERASE YEEA-RELATED"/>
    <property type="match status" value="1"/>
</dbReference>
<keyword evidence="2" id="KW-0489">Methyltransferase</keyword>
<keyword evidence="4" id="KW-0949">S-adenosyl-L-methionine</keyword>
<keyword evidence="3" id="KW-0808">Transferase</keyword>
<evidence type="ECO:0000256" key="5">
    <source>
        <dbReference type="ARBA" id="ARBA00047942"/>
    </source>
</evidence>
<dbReference type="Gene3D" id="3.40.50.150">
    <property type="entry name" value="Vaccinia Virus protein VP39"/>
    <property type="match status" value="2"/>
</dbReference>
<evidence type="ECO:0000256" key="2">
    <source>
        <dbReference type="ARBA" id="ARBA00022603"/>
    </source>
</evidence>
<dbReference type="PRINTS" id="PR00507">
    <property type="entry name" value="N12N6MTFRASE"/>
</dbReference>
<dbReference type="InterPro" id="IPR050953">
    <property type="entry name" value="N4_N6_ade-DNA_methylase"/>
</dbReference>
<comment type="caution">
    <text evidence="8">The sequence shown here is derived from an EMBL/GenBank/DDBJ whole genome shotgun (WGS) entry which is preliminary data.</text>
</comment>
<dbReference type="SUPFAM" id="SSF53335">
    <property type="entry name" value="S-adenosyl-L-methionine-dependent methyltransferases"/>
    <property type="match status" value="1"/>
</dbReference>
<evidence type="ECO:0000256" key="1">
    <source>
        <dbReference type="ARBA" id="ARBA00011900"/>
    </source>
</evidence>
<name>A0A369VV47_9SPHN</name>